<dbReference type="GO" id="GO:0006355">
    <property type="term" value="P:regulation of DNA-templated transcription"/>
    <property type="evidence" value="ECO:0007669"/>
    <property type="project" value="UniProtKB-ARBA"/>
</dbReference>
<evidence type="ECO:0000256" key="2">
    <source>
        <dbReference type="ARBA" id="ARBA00022737"/>
    </source>
</evidence>
<keyword evidence="2" id="KW-0677">Repeat</keyword>
<evidence type="ECO:0000256" key="5">
    <source>
        <dbReference type="ARBA" id="ARBA00023125"/>
    </source>
</evidence>
<keyword evidence="9" id="KW-1185">Reference proteome</keyword>
<accession>A0ABD2YPL7</accession>
<keyword evidence="5" id="KW-0238">DNA-binding</keyword>
<keyword evidence="4 6" id="KW-0862">Zinc</keyword>
<feature type="zinc finger region" description="C3H1-type" evidence="6">
    <location>
        <begin position="144"/>
        <end position="170"/>
    </location>
</feature>
<dbReference type="PANTHER" id="PTHR14493">
    <property type="entry name" value="UNKEMPT FAMILY MEMBER"/>
    <property type="match status" value="1"/>
</dbReference>
<dbReference type="Pfam" id="PF25512">
    <property type="entry name" value="zf-CCCH_AtC3H23"/>
    <property type="match status" value="1"/>
</dbReference>
<evidence type="ECO:0000256" key="1">
    <source>
        <dbReference type="ARBA" id="ARBA00022723"/>
    </source>
</evidence>
<protein>
    <recommendedName>
        <fullName evidence="7">C3H1-type domain-containing protein</fullName>
    </recommendedName>
</protein>
<dbReference type="SMART" id="SM00356">
    <property type="entry name" value="ZnF_C3H1"/>
    <property type="match status" value="2"/>
</dbReference>
<dbReference type="InterPro" id="IPR036855">
    <property type="entry name" value="Znf_CCCH_sf"/>
</dbReference>
<dbReference type="Gene3D" id="3.30.1370.210">
    <property type="match status" value="1"/>
</dbReference>
<sequence>MSLSFTSSDMGSVCADQQHHKFHHSHQLCYLNSNNKKSLVREIEIPPRKLLTRRANMHHEADMFYMNSSSSPSNKAEESALLQKFLPYNNMDDDDANPYSSDHFRMYEFKVRKCTRSRSHDWTDCPFAHPGEKARRRDPRRYHYSGTVCSEFRRGGCSRGDNCEFAHGVFECWLHPSRYRTEACKDGKNCKRKVCFFAHSPRQLRVLPPNCHEPVNSPVEKKQQQHRNVSHCCMFCHSVAASPTSTLMGMSHLSPPLSPSLSPPLSPVKAARFSPVSRYNYKENLGSIEPCGLQAQAQLNSSGGMSYKDALTELMSSIEAMRVSESSSHAAPNNFGNNLPWLDVNFSGEEQQQFILSPSTPSPVTSKFLNRNNNYPTRSFIEENKVVENGLAGPDLGWVNDLLT</sequence>
<gene>
    <name evidence="8" type="ORF">ACH5RR_028723</name>
</gene>
<evidence type="ECO:0000313" key="9">
    <source>
        <dbReference type="Proteomes" id="UP001630127"/>
    </source>
</evidence>
<evidence type="ECO:0000256" key="3">
    <source>
        <dbReference type="ARBA" id="ARBA00022771"/>
    </source>
</evidence>
<evidence type="ECO:0000256" key="6">
    <source>
        <dbReference type="PROSITE-ProRule" id="PRU00723"/>
    </source>
</evidence>
<dbReference type="PANTHER" id="PTHR14493:SF90">
    <property type="entry name" value="ZINC FINGER CCCH DOMAIN-CONTAINING PROTEIN 2"/>
    <property type="match status" value="1"/>
</dbReference>
<proteinExistence type="predicted"/>
<feature type="domain" description="C3H1-type" evidence="7">
    <location>
        <begin position="144"/>
        <end position="170"/>
    </location>
</feature>
<dbReference type="EMBL" id="JBJUIK010000012">
    <property type="protein sequence ID" value="KAL3509322.1"/>
    <property type="molecule type" value="Genomic_DNA"/>
</dbReference>
<reference evidence="8 9" key="1">
    <citation type="submission" date="2024-11" db="EMBL/GenBank/DDBJ databases">
        <title>A near-complete genome assembly of Cinchona calisaya.</title>
        <authorList>
            <person name="Lian D.C."/>
            <person name="Zhao X.W."/>
            <person name="Wei L."/>
        </authorList>
    </citation>
    <scope>NUCLEOTIDE SEQUENCE [LARGE SCALE GENOMIC DNA]</scope>
    <source>
        <tissue evidence="8">Nenye</tissue>
    </source>
</reference>
<dbReference type="Pfam" id="PF18044">
    <property type="entry name" value="zf-CCCH_4"/>
    <property type="match status" value="1"/>
</dbReference>
<dbReference type="InterPro" id="IPR000571">
    <property type="entry name" value="Znf_CCCH"/>
</dbReference>
<name>A0ABD2YPL7_9GENT</name>
<keyword evidence="3 6" id="KW-0863">Zinc-finger</keyword>
<dbReference type="FunFam" id="3.30.1370.210:FF:000009">
    <property type="entry name" value="Zinc finger CCCH domain-containing protein 66"/>
    <property type="match status" value="1"/>
</dbReference>
<comment type="caution">
    <text evidence="8">The sequence shown here is derived from an EMBL/GenBank/DDBJ whole genome shotgun (WGS) entry which is preliminary data.</text>
</comment>
<dbReference type="AlphaFoldDB" id="A0ABD2YPL7"/>
<dbReference type="GO" id="GO:0003677">
    <property type="term" value="F:DNA binding"/>
    <property type="evidence" value="ECO:0007669"/>
    <property type="project" value="UniProtKB-KW"/>
</dbReference>
<dbReference type="InterPro" id="IPR045234">
    <property type="entry name" value="Unkempt-like"/>
</dbReference>
<evidence type="ECO:0000313" key="8">
    <source>
        <dbReference type="EMBL" id="KAL3509322.1"/>
    </source>
</evidence>
<organism evidence="8 9">
    <name type="scientific">Cinchona calisaya</name>
    <dbReference type="NCBI Taxonomy" id="153742"/>
    <lineage>
        <taxon>Eukaryota</taxon>
        <taxon>Viridiplantae</taxon>
        <taxon>Streptophyta</taxon>
        <taxon>Embryophyta</taxon>
        <taxon>Tracheophyta</taxon>
        <taxon>Spermatophyta</taxon>
        <taxon>Magnoliopsida</taxon>
        <taxon>eudicotyledons</taxon>
        <taxon>Gunneridae</taxon>
        <taxon>Pentapetalae</taxon>
        <taxon>asterids</taxon>
        <taxon>lamiids</taxon>
        <taxon>Gentianales</taxon>
        <taxon>Rubiaceae</taxon>
        <taxon>Cinchonoideae</taxon>
        <taxon>Cinchoneae</taxon>
        <taxon>Cinchona</taxon>
    </lineage>
</organism>
<dbReference type="SUPFAM" id="SSF90229">
    <property type="entry name" value="CCCH zinc finger"/>
    <property type="match status" value="1"/>
</dbReference>
<evidence type="ECO:0000259" key="7">
    <source>
        <dbReference type="PROSITE" id="PS50103"/>
    </source>
</evidence>
<dbReference type="InterPro" id="IPR057444">
    <property type="entry name" value="Znf-CCCH_AtC3H23-like"/>
</dbReference>
<dbReference type="Proteomes" id="UP001630127">
    <property type="component" value="Unassembled WGS sequence"/>
</dbReference>
<dbReference type="InterPro" id="IPR041367">
    <property type="entry name" value="Znf-CCCH_4"/>
</dbReference>
<keyword evidence="1 6" id="KW-0479">Metal-binding</keyword>
<dbReference type="PROSITE" id="PS50103">
    <property type="entry name" value="ZF_C3H1"/>
    <property type="match status" value="1"/>
</dbReference>
<dbReference type="GO" id="GO:0008270">
    <property type="term" value="F:zinc ion binding"/>
    <property type="evidence" value="ECO:0007669"/>
    <property type="project" value="UniProtKB-KW"/>
</dbReference>
<evidence type="ECO:0000256" key="4">
    <source>
        <dbReference type="ARBA" id="ARBA00022833"/>
    </source>
</evidence>